<feature type="compositionally biased region" description="Acidic residues" evidence="6">
    <location>
        <begin position="411"/>
        <end position="421"/>
    </location>
</feature>
<dbReference type="SMART" id="SM01289">
    <property type="entry name" value="PYRIN"/>
    <property type="match status" value="1"/>
</dbReference>
<dbReference type="CDD" id="cd08320">
    <property type="entry name" value="Pyrin_NALPs"/>
    <property type="match status" value="1"/>
</dbReference>
<evidence type="ECO:0000313" key="9">
    <source>
        <dbReference type="EMBL" id="CAH6778927.1"/>
    </source>
</evidence>
<dbReference type="PANTHER" id="PTHR45690:SF14">
    <property type="entry name" value="NACHT, LRR AND PYD DOMAINS-CONTAINING PROTEIN 2"/>
    <property type="match status" value="1"/>
</dbReference>
<dbReference type="Pfam" id="PF13516">
    <property type="entry name" value="LRR_6"/>
    <property type="match status" value="2"/>
</dbReference>
<comment type="caution">
    <text evidence="9">The sequence shown here is derived from an EMBL/GenBank/DDBJ whole genome shotgun (WGS) entry which is preliminary data.</text>
</comment>
<dbReference type="InterPro" id="IPR011029">
    <property type="entry name" value="DEATH-like_dom_sf"/>
</dbReference>
<dbReference type="SUPFAM" id="SSF52540">
    <property type="entry name" value="P-loop containing nucleoside triphosphate hydrolases"/>
    <property type="match status" value="1"/>
</dbReference>
<dbReference type="Gene3D" id="1.10.533.10">
    <property type="entry name" value="Death Domain, Fas"/>
    <property type="match status" value="1"/>
</dbReference>
<dbReference type="SUPFAM" id="SSF52047">
    <property type="entry name" value="RNI-like"/>
    <property type="match status" value="1"/>
</dbReference>
<dbReference type="Pfam" id="PF05729">
    <property type="entry name" value="NACHT"/>
    <property type="match status" value="1"/>
</dbReference>
<dbReference type="InterPro" id="IPR041267">
    <property type="entry name" value="NLRP_HD2"/>
</dbReference>
<evidence type="ECO:0000256" key="4">
    <source>
        <dbReference type="ARBA" id="ARBA00022741"/>
    </source>
</evidence>
<protein>
    <submittedName>
        <fullName evidence="9">Nlrp2 protein</fullName>
    </submittedName>
</protein>
<dbReference type="PANTHER" id="PTHR45690">
    <property type="entry name" value="NACHT, LRR AND PYD DOMAINS-CONTAINING PROTEIN 12"/>
    <property type="match status" value="1"/>
</dbReference>
<evidence type="ECO:0000256" key="5">
    <source>
        <dbReference type="ARBA" id="ARBA00022840"/>
    </source>
</evidence>
<keyword evidence="5" id="KW-0067">ATP-binding</keyword>
<feature type="region of interest" description="Disordered" evidence="6">
    <location>
        <begin position="329"/>
        <end position="421"/>
    </location>
</feature>
<dbReference type="PROSITE" id="PS50837">
    <property type="entry name" value="NACHT"/>
    <property type="match status" value="1"/>
</dbReference>
<dbReference type="Gene3D" id="3.80.10.10">
    <property type="entry name" value="Ribonuclease Inhibitor"/>
    <property type="match status" value="1"/>
</dbReference>
<reference evidence="9" key="1">
    <citation type="submission" date="2022-06" db="EMBL/GenBank/DDBJ databases">
        <authorList>
            <person name="Andreotti S."/>
            <person name="Wyler E."/>
        </authorList>
    </citation>
    <scope>NUCLEOTIDE SEQUENCE</scope>
</reference>
<dbReference type="AlphaFoldDB" id="A0AAU9YYS4"/>
<dbReference type="GO" id="GO:0005737">
    <property type="term" value="C:cytoplasm"/>
    <property type="evidence" value="ECO:0007669"/>
    <property type="project" value="TreeGrafter"/>
</dbReference>
<evidence type="ECO:0000313" key="10">
    <source>
        <dbReference type="Proteomes" id="UP001152836"/>
    </source>
</evidence>
<dbReference type="InterPro" id="IPR007111">
    <property type="entry name" value="NACHT_NTPase"/>
</dbReference>
<gene>
    <name evidence="9" type="primary">Nlrp2</name>
    <name evidence="9" type="ORF">PHOROB_LOCUS2580</name>
</gene>
<dbReference type="GO" id="GO:0050727">
    <property type="term" value="P:regulation of inflammatory response"/>
    <property type="evidence" value="ECO:0007669"/>
    <property type="project" value="TreeGrafter"/>
</dbReference>
<dbReference type="InterPro" id="IPR001611">
    <property type="entry name" value="Leu-rich_rpt"/>
</dbReference>
<evidence type="ECO:0000259" key="8">
    <source>
        <dbReference type="PROSITE" id="PS50837"/>
    </source>
</evidence>
<keyword evidence="10" id="KW-1185">Reference proteome</keyword>
<evidence type="ECO:0000259" key="7">
    <source>
        <dbReference type="PROSITE" id="PS50824"/>
    </source>
</evidence>
<dbReference type="GO" id="GO:0005524">
    <property type="term" value="F:ATP binding"/>
    <property type="evidence" value="ECO:0007669"/>
    <property type="project" value="UniProtKB-KW"/>
</dbReference>
<dbReference type="EMBL" id="CALSGD010000521">
    <property type="protein sequence ID" value="CAH6778927.1"/>
    <property type="molecule type" value="Genomic_DNA"/>
</dbReference>
<feature type="domain" description="NACHT" evidence="8">
    <location>
        <begin position="161"/>
        <end position="294"/>
    </location>
</feature>
<dbReference type="Gene3D" id="3.40.50.300">
    <property type="entry name" value="P-loop containing nucleotide triphosphate hydrolases"/>
    <property type="match status" value="1"/>
</dbReference>
<feature type="compositionally biased region" description="Acidic residues" evidence="6">
    <location>
        <begin position="331"/>
        <end position="404"/>
    </location>
</feature>
<organism evidence="9 10">
    <name type="scientific">Phodopus roborovskii</name>
    <name type="common">Roborovski's desert hamster</name>
    <name type="synonym">Cricetulus roborovskii</name>
    <dbReference type="NCBI Taxonomy" id="109678"/>
    <lineage>
        <taxon>Eukaryota</taxon>
        <taxon>Metazoa</taxon>
        <taxon>Chordata</taxon>
        <taxon>Craniata</taxon>
        <taxon>Vertebrata</taxon>
        <taxon>Euteleostomi</taxon>
        <taxon>Mammalia</taxon>
        <taxon>Eutheria</taxon>
        <taxon>Euarchontoglires</taxon>
        <taxon>Glires</taxon>
        <taxon>Rodentia</taxon>
        <taxon>Myomorpha</taxon>
        <taxon>Muroidea</taxon>
        <taxon>Cricetidae</taxon>
        <taxon>Cricetinae</taxon>
        <taxon>Phodopus</taxon>
    </lineage>
</organism>
<dbReference type="InterPro" id="IPR027417">
    <property type="entry name" value="P-loop_NTPase"/>
</dbReference>
<evidence type="ECO:0000256" key="1">
    <source>
        <dbReference type="ARBA" id="ARBA00008665"/>
    </source>
</evidence>
<comment type="similarity">
    <text evidence="1">Belongs to the NLRP family.</text>
</comment>
<sequence length="1019" mass="116242">MENPDQMQFNLKNILKQLDHTELNNFKTVLRNCSLSNTLKQIPQITLNQADGVQLAEILHEYCPNGWAEQITFEVLEKMNRTDLAELVMKKLQGKQRCSICLCPWSYVQEHEHKKKWKNVYRKKWKFNCWPKCKQNLYVETESYRTLMTLCNPKAEVPFAHVIVLHGPPGSGKTTMAKRLMLQWSESKQAQMFPCAFSISCRAVNNTNSCTFAQLLSLKDAHWRDYVVKSLVQAQKFLFVVDGFDELRVPAGALFQDMCSDWNTEKPVVVLLSSLLKRKMAPHATLLVTTQTQALRQIYLMIDQPFLIENQGFSKQNIQEYFRRFFKDEEIGSEEDSGEEEEEGDEEEGDEEEEGGEEEGDKEEEGDEEEEDEEEDDEEEEGSNEEEGGDEEEGNDDEYGDNSEEEHSDKEEGDQKDDDQVDQEKALRALNALRCNAALFHMASIPAACAIFCLCLEKAMEKGEDLALTCQTHTSMFLNFLCRMFSPEIYENHLKKRIQISFKKICLLAADSLLEQLPILSKEDILELQLDLKRLRPFVYWYIINNDYSFVYLGIQQLLAAIIFVQELEKDVSKYSMQNMLSKEARLKNPNLSGVLLFVFGLLNQTRIQKLATIFDCQISIGVKRKFLECESGKSNPFLLLLDPQETLSCLYESQEEGLVKEAMALFEEISLHIKTNMDLMHSSFCLKNSQNMQTISLQVEKGIFPENDSTLECTAQDQGSQDDQRLLDFWTDFCDMFHSNEKLVFLDISESFLNSSSLQILCDKLSSSVCHLQKVVLKNIFPADAYKKLCLIFNGYETLLHLTLKGDNLNTMLSSLCVVVKHPSCKLKHLSLSSCSTAVQKWNDLFQALKVSQSLTCLDLTDNELLDKGIRLLCKTWKQPNSILQRVSLENCHLTESCCKDLSSILMVSQTLTHLNLAKNTLGDNGVKILCESLSHPECKLQTLIVLALITLLFWVTERSLSLLEVTSTVCFHLLPMTVINTMTESNLGSKGTYPLTSPSPCMMAHEVGGSQPRLQIV</sequence>
<keyword evidence="3" id="KW-0677">Repeat</keyword>
<evidence type="ECO:0000256" key="3">
    <source>
        <dbReference type="ARBA" id="ARBA00022737"/>
    </source>
</evidence>
<dbReference type="SMART" id="SM00368">
    <property type="entry name" value="LRR_RI"/>
    <property type="match status" value="3"/>
</dbReference>
<evidence type="ECO:0000256" key="6">
    <source>
        <dbReference type="SAM" id="MobiDB-lite"/>
    </source>
</evidence>
<keyword evidence="4" id="KW-0547">Nucleotide-binding</keyword>
<dbReference type="Pfam" id="PF17776">
    <property type="entry name" value="NLRC4_HD2"/>
    <property type="match status" value="1"/>
</dbReference>
<dbReference type="InterPro" id="IPR004020">
    <property type="entry name" value="DAPIN"/>
</dbReference>
<accession>A0AAU9YYS4</accession>
<dbReference type="InterPro" id="IPR050637">
    <property type="entry name" value="NLRP_innate_immun_reg"/>
</dbReference>
<evidence type="ECO:0000256" key="2">
    <source>
        <dbReference type="ARBA" id="ARBA00022614"/>
    </source>
</evidence>
<proteinExistence type="inferred from homology"/>
<feature type="domain" description="Pyrin" evidence="7">
    <location>
        <begin position="1"/>
        <end position="94"/>
    </location>
</feature>
<dbReference type="InterPro" id="IPR032675">
    <property type="entry name" value="LRR_dom_sf"/>
</dbReference>
<dbReference type="Pfam" id="PF02758">
    <property type="entry name" value="PYRIN"/>
    <property type="match status" value="1"/>
</dbReference>
<dbReference type="PROSITE" id="PS50824">
    <property type="entry name" value="DAPIN"/>
    <property type="match status" value="1"/>
</dbReference>
<name>A0AAU9YYS4_PHORO</name>
<keyword evidence="2" id="KW-0433">Leucine-rich repeat</keyword>
<dbReference type="SUPFAM" id="SSF47986">
    <property type="entry name" value="DEATH domain"/>
    <property type="match status" value="1"/>
</dbReference>
<dbReference type="Proteomes" id="UP001152836">
    <property type="component" value="Unassembled WGS sequence"/>
</dbReference>